<dbReference type="Pfam" id="PF13424">
    <property type="entry name" value="TPR_12"/>
    <property type="match status" value="3"/>
</dbReference>
<feature type="region of interest" description="Disordered" evidence="2">
    <location>
        <begin position="767"/>
        <end position="804"/>
    </location>
</feature>
<evidence type="ECO:0000256" key="1">
    <source>
        <dbReference type="PROSITE-ProRule" id="PRU00339"/>
    </source>
</evidence>
<accession>A0A7C3PN72</accession>
<feature type="repeat" description="TPR" evidence="1">
    <location>
        <begin position="994"/>
        <end position="1027"/>
    </location>
</feature>
<feature type="repeat" description="TPR" evidence="1">
    <location>
        <begin position="246"/>
        <end position="279"/>
    </location>
</feature>
<feature type="repeat" description="TPR" evidence="1">
    <location>
        <begin position="1493"/>
        <end position="1526"/>
    </location>
</feature>
<protein>
    <submittedName>
        <fullName evidence="3">Tetratricopeptide repeat protein</fullName>
    </submittedName>
</protein>
<dbReference type="SMART" id="SM00671">
    <property type="entry name" value="SEL1"/>
    <property type="match status" value="10"/>
</dbReference>
<feature type="repeat" description="TPR" evidence="1">
    <location>
        <begin position="348"/>
        <end position="381"/>
    </location>
</feature>
<dbReference type="SMART" id="SM00386">
    <property type="entry name" value="HAT"/>
    <property type="match status" value="7"/>
</dbReference>
<feature type="repeat" description="TPR" evidence="1">
    <location>
        <begin position="144"/>
        <end position="177"/>
    </location>
</feature>
<feature type="repeat" description="TPR" evidence="1">
    <location>
        <begin position="858"/>
        <end position="891"/>
    </location>
</feature>
<dbReference type="Pfam" id="PF13414">
    <property type="entry name" value="TPR_11"/>
    <property type="match status" value="7"/>
</dbReference>
<dbReference type="InterPro" id="IPR019734">
    <property type="entry name" value="TPR_rpt"/>
</dbReference>
<dbReference type="InterPro" id="IPR011990">
    <property type="entry name" value="TPR-like_helical_dom_sf"/>
</dbReference>
<dbReference type="PROSITE" id="PS50005">
    <property type="entry name" value="TPR"/>
    <property type="match status" value="23"/>
</dbReference>
<dbReference type="GO" id="GO:0006493">
    <property type="term" value="P:protein O-linked glycosylation"/>
    <property type="evidence" value="ECO:0007669"/>
    <property type="project" value="InterPro"/>
</dbReference>
<feature type="repeat" description="TPR" evidence="1">
    <location>
        <begin position="382"/>
        <end position="415"/>
    </location>
</feature>
<dbReference type="Gene3D" id="3.40.50.2000">
    <property type="entry name" value="Glycogen Phosphorylase B"/>
    <property type="match status" value="4"/>
</dbReference>
<feature type="repeat" description="TPR" evidence="1">
    <location>
        <begin position="1527"/>
        <end position="1560"/>
    </location>
</feature>
<dbReference type="PANTHER" id="PTHR44366">
    <property type="entry name" value="UDP-N-ACETYLGLUCOSAMINE--PEPTIDE N-ACETYLGLUCOSAMINYLTRANSFERASE 110 KDA SUBUNIT"/>
    <property type="match status" value="1"/>
</dbReference>
<dbReference type="InterPro" id="IPR006597">
    <property type="entry name" value="Sel1-like"/>
</dbReference>
<dbReference type="Gene3D" id="1.25.40.10">
    <property type="entry name" value="Tetratricopeptide repeat domain"/>
    <property type="match status" value="15"/>
</dbReference>
<feature type="repeat" description="TPR" evidence="1">
    <location>
        <begin position="960"/>
        <end position="993"/>
    </location>
</feature>
<dbReference type="PROSITE" id="PS50293">
    <property type="entry name" value="TPR_REGION"/>
    <property type="match status" value="15"/>
</dbReference>
<dbReference type="PANTHER" id="PTHR44366:SF1">
    <property type="entry name" value="UDP-N-ACETYLGLUCOSAMINE--PEPTIDE N-ACETYLGLUCOSAMINYLTRANSFERASE 110 KDA SUBUNIT"/>
    <property type="match status" value="1"/>
</dbReference>
<sequence length="2220" mass="247334">MVNSLETARSLLSQALAAYRAGQQTEAEALYRRALEQDPNYVDALNLLGALLYQQNRFDESLACFERVRSLQPANADPLNSVGIVLRAQGRLREAVDYYRQALAIRADHPEVYSNLGNALREMGDLEGAISAYRQALDLKPDHAEGHNNLGVALKDIGQLKDAIAHYQMAIQLKPNYPEAHHNLGSAFQKQGELTQAITYYKQAIALKPNYPEAHHGLGGTLQQLRQYAEAEAYHQQAIALKPDFAEAYHGVANAMHQQGKLDEAIAMYQQALKLRPNYAEVCNNLGNALQAQNKVDEAIALYQRALELRPGMPEAHSNLGSALRDQGKYEEAIAELEKAIANKPDSAEVHNNLGNTYFAQGKLDEAIAAYRRSLELQPDVAEVHSNLGNMLQYVGDYEGAFHHFDQALTLQPDHAGTYNNMGIALRNCGRVSEALAAYNRAIELAPDCVEARWNLALNQLLEGDFASGFAGYEWRRQWRKFCQLHPPRPYPQPYWDGSSLAGKTLLIYCEQGLGDTIQFIRYVPVLAAQGARVLVECPLPLIRLLQGIEGIYQLIPQGNPTPVDFDYHVSLLSLPYLMGSTQETVPAHVPYLQLSGSSKTLPPPKATTADSTPLKVGIVWSGNPANPYNRNRTVPLERLLELSSLPGIQLYSLQKEVSELDAALLAAHPEVIDLSAEMGDFVDTAALIQQLDRVISVDTAVTHLAGALGQPVWLLLPFSPDWRWMLHRADSPWYPTLQIFRQEQAGEWGGVIERVRQAIAGTEEAKKEETVGVNQQKSGGKRQEPFGRKTKGKGKKVRETTPKSKPIVALKTETVTENKQEKILPAELYVAVKYYNQGNFSAAEQVCQQLVAQQDVLEGWHLLGLATHQQKRFDEAIAYYNRVLTIDPNHHETYNNLAVAYQQQGNLEQAIACYEKALAIDSTYADAHNNFANALRDRGELDRAIYHYQKAIQHRPDYPDAYNNLGLAYYTQGQFLEAATAYRQAIEQKPTYHQAYNHLGNALKELGDFDEASLCYERAIALKPDYAKAFNNWGNVFRDRGELQTAMTYYDRAIQIEPNFAEAHWNQALTHLLQGNLERGFAEYEWRWQVKMPNFQPMRQFSQPRWDGSELNGKILFLHAEQGMGDVLHFFRYVAIAAAKGGRILLECHKPLMPLLSQQPHVVQVVPYGSVPDRFDVHAPLMSLPHILGTRLETIPATLPYLAVPPTDATLPPPIAPHRSFKVGLVWTGNPQNTYNRSRTVPLQDLLPLAKLTGVQLYSLQKEMTEADSALLAAHSEVIDLREQMKTFVDTAALIQQLDLVISVDTVVTHLAGALGKPVWLFLPFAPDWRWMMTRSDSPWYPTVQLFRQVSVGDWKPVLQQIEAQLAETVANRAIAPAKTPSRSKAPIDAQALIDQAFQHYKKQDYETAANLCRQILAEQPDNPVALHTLGVMLCQLKQTDAAIATLRQVLELQPNYAEAWGNLAGLLHEQGDSDGAIAGYRKALEIQPGFVEAHQNLSIVLREQGELEGAIAHSSQALALKPNAPEIYYNLGFMLRQAGDIEGAIAHYRTAIKLKPDFVSAHKNLGHALLIQGDFLEGFIENEWRWQQDHWQRRPFTQPEWDGSDLNGKTILLHAEQGFGDTLQFIRFAPLVKAKGGRVVVECQAPLLRLLQSVEGIDQLVPQESPLPDFDVHIPLLSLPKALGTTLENLPAQVPYLRSTVAPAEMLSSPALKIGIAWMGNPNHRNNHLRSCKLTDFQPLLQIPNTQFFSLQKGDAEQDLNQHPELAIANLSPHVQDFADTAAWMEQLDLVITVDTSVAHLAGALGKPVWVLLHYAPDWRWMLQRADSPWYPNMRLFRQPKWADWGSVFQAVQGELEALAAGDRHPTVFLSEPAQTSAAAPIWLEIQPDLESDAGIWALQVALYLPRVTAQPVELVNPPTHLPPLYQHHLRSLAPGADQSVKGRVVTRWQRLSEQATSSTSDPSVGIVIDAEDLSPRAIAEARSCLQVITPSQWATHYLHQQGIQNVQTLAWGVDTSQFHSAPRSGLFEGRFVVFSGGDCNYLNGQDLLIKAFQVFAKHHPNALLVTSWANTEAALPIDLPDDVVCHLGATPYFQLAGLLREADVVVLPNRCCVNNALAIASLACGVPTILAANTGLRDLTQQNLGYPLLTQNVATRAGLNVELDGLTEVDVEELLETLERIFLNPEEANQRSQIAADFLKSQSWKHKIQQVGYELHI</sequence>
<feature type="repeat" description="TPR" evidence="1">
    <location>
        <begin position="1425"/>
        <end position="1458"/>
    </location>
</feature>
<feature type="repeat" description="TPR" evidence="1">
    <location>
        <begin position="212"/>
        <end position="245"/>
    </location>
</feature>
<feature type="repeat" description="TPR" evidence="1">
    <location>
        <begin position="1459"/>
        <end position="1492"/>
    </location>
</feature>
<evidence type="ECO:0000313" key="3">
    <source>
        <dbReference type="EMBL" id="HFM97141.1"/>
    </source>
</evidence>
<feature type="repeat" description="TPR" evidence="1">
    <location>
        <begin position="416"/>
        <end position="449"/>
    </location>
</feature>
<feature type="repeat" description="TPR" evidence="1">
    <location>
        <begin position="314"/>
        <end position="347"/>
    </location>
</feature>
<dbReference type="InterPro" id="IPR003107">
    <property type="entry name" value="HAT"/>
</dbReference>
<dbReference type="EMBL" id="DSRU01000057">
    <property type="protein sequence ID" value="HFM97141.1"/>
    <property type="molecule type" value="Genomic_DNA"/>
</dbReference>
<feature type="repeat" description="TPR" evidence="1">
    <location>
        <begin position="178"/>
        <end position="211"/>
    </location>
</feature>
<organism evidence="3">
    <name type="scientific">Oscillatoriales cyanobacterium SpSt-418</name>
    <dbReference type="NCBI Taxonomy" id="2282169"/>
    <lineage>
        <taxon>Bacteria</taxon>
        <taxon>Bacillati</taxon>
        <taxon>Cyanobacteriota</taxon>
        <taxon>Cyanophyceae</taxon>
        <taxon>Oscillatoriophycideae</taxon>
        <taxon>Oscillatoriales</taxon>
    </lineage>
</organism>
<proteinExistence type="predicted"/>
<name>A0A7C3PN72_9CYAN</name>
<keyword evidence="1" id="KW-0802">TPR repeat</keyword>
<dbReference type="SUPFAM" id="SSF48452">
    <property type="entry name" value="TPR-like"/>
    <property type="match status" value="4"/>
</dbReference>
<feature type="repeat" description="TPR" evidence="1">
    <location>
        <begin position="1028"/>
        <end position="1061"/>
    </location>
</feature>
<evidence type="ECO:0000256" key="2">
    <source>
        <dbReference type="SAM" id="MobiDB-lite"/>
    </source>
</evidence>
<dbReference type="GO" id="GO:0097363">
    <property type="term" value="F:protein O-acetylglucosaminyltransferase activity"/>
    <property type="evidence" value="ECO:0007669"/>
    <property type="project" value="TreeGrafter"/>
</dbReference>
<dbReference type="SMART" id="SM00028">
    <property type="entry name" value="TPR"/>
    <property type="match status" value="24"/>
</dbReference>
<feature type="repeat" description="TPR" evidence="1">
    <location>
        <begin position="76"/>
        <end position="109"/>
    </location>
</feature>
<dbReference type="Pfam" id="PF00515">
    <property type="entry name" value="TPR_1"/>
    <property type="match status" value="1"/>
</dbReference>
<dbReference type="SUPFAM" id="SSF53756">
    <property type="entry name" value="UDP-Glycosyltransferase/glycogen phosphorylase"/>
    <property type="match status" value="4"/>
</dbReference>
<feature type="repeat" description="TPR" evidence="1">
    <location>
        <begin position="926"/>
        <end position="959"/>
    </location>
</feature>
<dbReference type="Pfam" id="PF13432">
    <property type="entry name" value="TPR_16"/>
    <property type="match status" value="1"/>
</dbReference>
<dbReference type="InterPro" id="IPR037919">
    <property type="entry name" value="OGT"/>
</dbReference>
<feature type="repeat" description="TPR" evidence="1">
    <location>
        <begin position="8"/>
        <end position="41"/>
    </location>
</feature>
<feature type="repeat" description="TPR" evidence="1">
    <location>
        <begin position="280"/>
        <end position="313"/>
    </location>
</feature>
<dbReference type="Pfam" id="PF13374">
    <property type="entry name" value="TPR_10"/>
    <property type="match status" value="1"/>
</dbReference>
<comment type="caution">
    <text evidence="3">The sequence shown here is derived from an EMBL/GenBank/DDBJ whole genome shotgun (WGS) entry which is preliminary data.</text>
</comment>
<gene>
    <name evidence="3" type="ORF">ENR64_05105</name>
</gene>
<reference evidence="3" key="1">
    <citation type="journal article" date="2020" name="mSystems">
        <title>Genome- and Community-Level Interaction Insights into Carbon Utilization and Element Cycling Functions of Hydrothermarchaeota in Hydrothermal Sediment.</title>
        <authorList>
            <person name="Zhou Z."/>
            <person name="Liu Y."/>
            <person name="Xu W."/>
            <person name="Pan J."/>
            <person name="Luo Z.H."/>
            <person name="Li M."/>
        </authorList>
    </citation>
    <scope>NUCLEOTIDE SEQUENCE [LARGE SCALE GENOMIC DNA]</scope>
    <source>
        <strain evidence="3">SpSt-418</strain>
    </source>
</reference>
<feature type="repeat" description="TPR" evidence="1">
    <location>
        <begin position="110"/>
        <end position="143"/>
    </location>
</feature>
<feature type="repeat" description="TPR" evidence="1">
    <location>
        <begin position="892"/>
        <end position="925"/>
    </location>
</feature>
<dbReference type="GO" id="GO:0006396">
    <property type="term" value="P:RNA processing"/>
    <property type="evidence" value="ECO:0007669"/>
    <property type="project" value="InterPro"/>
</dbReference>
<dbReference type="Pfam" id="PF14559">
    <property type="entry name" value="TPR_19"/>
    <property type="match status" value="1"/>
</dbReference>
<feature type="repeat" description="TPR" evidence="1">
    <location>
        <begin position="42"/>
        <end position="75"/>
    </location>
</feature>